<dbReference type="InterPro" id="IPR023198">
    <property type="entry name" value="PGP-like_dom2"/>
</dbReference>
<dbReference type="CDD" id="cd07505">
    <property type="entry name" value="HAD_BPGM-like"/>
    <property type="match status" value="1"/>
</dbReference>
<dbReference type="InterPro" id="IPR006439">
    <property type="entry name" value="HAD-SF_hydro_IA"/>
</dbReference>
<evidence type="ECO:0000313" key="1">
    <source>
        <dbReference type="EMBL" id="HIY26019.1"/>
    </source>
</evidence>
<protein>
    <submittedName>
        <fullName evidence="1">HAD family phosphatase</fullName>
    </submittedName>
</protein>
<dbReference type="SUPFAM" id="SSF56784">
    <property type="entry name" value="HAD-like"/>
    <property type="match status" value="1"/>
</dbReference>
<dbReference type="PANTHER" id="PTHR18901">
    <property type="entry name" value="2-DEOXYGLUCOSE-6-PHOSPHATE PHOSPHATASE 2"/>
    <property type="match status" value="1"/>
</dbReference>
<dbReference type="PANTHER" id="PTHR18901:SF38">
    <property type="entry name" value="PSEUDOURIDINE-5'-PHOSPHATASE"/>
    <property type="match status" value="1"/>
</dbReference>
<dbReference type="SFLD" id="SFLDG01129">
    <property type="entry name" value="C1.5:_HAD__Beta-PGM__Phosphata"/>
    <property type="match status" value="1"/>
</dbReference>
<dbReference type="EMBL" id="DXDU01000036">
    <property type="protein sequence ID" value="HIY26019.1"/>
    <property type="molecule type" value="Genomic_DNA"/>
</dbReference>
<dbReference type="Pfam" id="PF00702">
    <property type="entry name" value="Hydrolase"/>
    <property type="match status" value="1"/>
</dbReference>
<reference evidence="1" key="1">
    <citation type="journal article" date="2021" name="PeerJ">
        <title>Extensive microbial diversity within the chicken gut microbiome revealed by metagenomics and culture.</title>
        <authorList>
            <person name="Gilroy R."/>
            <person name="Ravi A."/>
            <person name="Getino M."/>
            <person name="Pursley I."/>
            <person name="Horton D.L."/>
            <person name="Alikhan N.F."/>
            <person name="Baker D."/>
            <person name="Gharbi K."/>
            <person name="Hall N."/>
            <person name="Watson M."/>
            <person name="Adriaenssens E.M."/>
            <person name="Foster-Nyarko E."/>
            <person name="Jarju S."/>
            <person name="Secka A."/>
            <person name="Antonio M."/>
            <person name="Oren A."/>
            <person name="Chaudhuri R.R."/>
            <person name="La Ragione R."/>
            <person name="Hildebrand F."/>
            <person name="Pallen M.J."/>
        </authorList>
    </citation>
    <scope>NUCLEOTIDE SEQUENCE</scope>
    <source>
        <strain evidence="1">1282</strain>
    </source>
</reference>
<gene>
    <name evidence="1" type="ORF">H9838_02455</name>
</gene>
<accession>A0A9D2C090</accession>
<organism evidence="1 2">
    <name type="scientific">Candidatus Acutalibacter pullistercoris</name>
    <dbReference type="NCBI Taxonomy" id="2838418"/>
    <lineage>
        <taxon>Bacteria</taxon>
        <taxon>Bacillati</taxon>
        <taxon>Bacillota</taxon>
        <taxon>Clostridia</taxon>
        <taxon>Eubacteriales</taxon>
        <taxon>Acutalibacteraceae</taxon>
        <taxon>Acutalibacter</taxon>
    </lineage>
</organism>
<name>A0A9D2C090_9FIRM</name>
<dbReference type="Proteomes" id="UP000823915">
    <property type="component" value="Unassembled WGS sequence"/>
</dbReference>
<dbReference type="Gene3D" id="1.10.150.240">
    <property type="entry name" value="Putative phosphatase, domain 2"/>
    <property type="match status" value="1"/>
</dbReference>
<sequence>MIRCAIFDADGTLLDSMPMWNAITYEYAGRKGISVPPDLHLTMNRLDMLGCAALYQELGVSESLSDIVRELGELALEGYRDKVQEKPNARRFLALLRENRIPVAVATASDRQGVESALSRLGMLPYVGCFLTCGEVGKSKDHPDVFLRCAEKFGASPQESVVFEDSPHAVKTAKDAGFSVVAVEDLLPGQQPEERRQELSALADFYLADFEELIGRLLPAEDLSQELYDLVRSPGEEG</sequence>
<dbReference type="PRINTS" id="PR00413">
    <property type="entry name" value="HADHALOGNASE"/>
</dbReference>
<comment type="caution">
    <text evidence="1">The sequence shown here is derived from an EMBL/GenBank/DDBJ whole genome shotgun (WGS) entry which is preliminary data.</text>
</comment>
<dbReference type="SFLD" id="SFLDS00003">
    <property type="entry name" value="Haloacid_Dehalogenase"/>
    <property type="match status" value="1"/>
</dbReference>
<reference evidence="1" key="2">
    <citation type="submission" date="2021-04" db="EMBL/GenBank/DDBJ databases">
        <authorList>
            <person name="Gilroy R."/>
        </authorList>
    </citation>
    <scope>NUCLEOTIDE SEQUENCE</scope>
    <source>
        <strain evidence="1">1282</strain>
    </source>
</reference>
<dbReference type="InterPro" id="IPR036412">
    <property type="entry name" value="HAD-like_sf"/>
</dbReference>
<evidence type="ECO:0000313" key="2">
    <source>
        <dbReference type="Proteomes" id="UP000823915"/>
    </source>
</evidence>
<dbReference type="InterPro" id="IPR023214">
    <property type="entry name" value="HAD_sf"/>
</dbReference>
<dbReference type="GO" id="GO:0016791">
    <property type="term" value="F:phosphatase activity"/>
    <property type="evidence" value="ECO:0007669"/>
    <property type="project" value="TreeGrafter"/>
</dbReference>
<dbReference type="AlphaFoldDB" id="A0A9D2C090"/>
<proteinExistence type="predicted"/>
<dbReference type="NCBIfam" id="TIGR01509">
    <property type="entry name" value="HAD-SF-IA-v3"/>
    <property type="match status" value="1"/>
</dbReference>
<dbReference type="Gene3D" id="3.40.50.1000">
    <property type="entry name" value="HAD superfamily/HAD-like"/>
    <property type="match status" value="1"/>
</dbReference>